<evidence type="ECO:0000313" key="2">
    <source>
        <dbReference type="EMBL" id="RBP01100.1"/>
    </source>
</evidence>
<dbReference type="Proteomes" id="UP000252118">
    <property type="component" value="Unassembled WGS sequence"/>
</dbReference>
<proteinExistence type="predicted"/>
<comment type="caution">
    <text evidence="2">The sequence shown here is derived from an EMBL/GenBank/DDBJ whole genome shotgun (WGS) entry which is preliminary data.</text>
</comment>
<name>A0A366EH97_9BACI</name>
<dbReference type="EMBL" id="QNRJ01000021">
    <property type="protein sequence ID" value="RBP01100.1"/>
    <property type="molecule type" value="Genomic_DNA"/>
</dbReference>
<organism evidence="2 3">
    <name type="scientific">Rossellomorea aquimaris</name>
    <dbReference type="NCBI Taxonomy" id="189382"/>
    <lineage>
        <taxon>Bacteria</taxon>
        <taxon>Bacillati</taxon>
        <taxon>Bacillota</taxon>
        <taxon>Bacilli</taxon>
        <taxon>Bacillales</taxon>
        <taxon>Bacillaceae</taxon>
        <taxon>Rossellomorea</taxon>
    </lineage>
</organism>
<feature type="compositionally biased region" description="Basic residues" evidence="1">
    <location>
        <begin position="24"/>
        <end position="45"/>
    </location>
</feature>
<sequence>MLKKIIKSLLGSKRHGYSSSDAWRKHKSPKHKHFGHQHYKKHKSKSFFSSFYSS</sequence>
<evidence type="ECO:0000313" key="3">
    <source>
        <dbReference type="Proteomes" id="UP000252118"/>
    </source>
</evidence>
<dbReference type="AlphaFoldDB" id="A0A366EH97"/>
<gene>
    <name evidence="2" type="ORF">DET59_1218</name>
</gene>
<evidence type="ECO:0000256" key="1">
    <source>
        <dbReference type="SAM" id="MobiDB-lite"/>
    </source>
</evidence>
<feature type="region of interest" description="Disordered" evidence="1">
    <location>
        <begin position="14"/>
        <end position="54"/>
    </location>
</feature>
<protein>
    <submittedName>
        <fullName evidence="2">Uncharacterized protein</fullName>
    </submittedName>
</protein>
<reference evidence="2 3" key="1">
    <citation type="submission" date="2018-06" db="EMBL/GenBank/DDBJ databases">
        <title>Freshwater and sediment microbial communities from various areas in North America, analyzing microbe dynamics in response to fracking.</title>
        <authorList>
            <person name="Lamendella R."/>
        </authorList>
    </citation>
    <scope>NUCLEOTIDE SEQUENCE [LARGE SCALE GENOMIC DNA]</scope>
    <source>
        <strain evidence="2 3">97B</strain>
    </source>
</reference>
<accession>A0A366EH97</accession>
<dbReference type="RefSeq" id="WP_181778226.1">
    <property type="nucleotide sequence ID" value="NZ_QNRJ01000021.1"/>
</dbReference>